<evidence type="ECO:0000256" key="1">
    <source>
        <dbReference type="SAM" id="MobiDB-lite"/>
    </source>
</evidence>
<proteinExistence type="predicted"/>
<feature type="non-terminal residue" evidence="3">
    <location>
        <position position="1"/>
    </location>
</feature>
<feature type="domain" description="EPS8 spectrin-like" evidence="2">
    <location>
        <begin position="3"/>
        <end position="32"/>
    </location>
</feature>
<evidence type="ECO:0000259" key="2">
    <source>
        <dbReference type="Pfam" id="PF22975"/>
    </source>
</evidence>
<dbReference type="AlphaFoldDB" id="Q4T456"/>
<organism evidence="3">
    <name type="scientific">Tetraodon nigroviridis</name>
    <name type="common">Spotted green pufferfish</name>
    <name type="synonym">Chelonodon nigroviridis</name>
    <dbReference type="NCBI Taxonomy" id="99883"/>
    <lineage>
        <taxon>Eukaryota</taxon>
        <taxon>Metazoa</taxon>
        <taxon>Chordata</taxon>
        <taxon>Craniata</taxon>
        <taxon>Vertebrata</taxon>
        <taxon>Euteleostomi</taxon>
        <taxon>Actinopterygii</taxon>
        <taxon>Neopterygii</taxon>
        <taxon>Teleostei</taxon>
        <taxon>Neoteleostei</taxon>
        <taxon>Acanthomorphata</taxon>
        <taxon>Eupercaria</taxon>
        <taxon>Tetraodontiformes</taxon>
        <taxon>Tetradontoidea</taxon>
        <taxon>Tetraodontidae</taxon>
        <taxon>Tetraodon</taxon>
    </lineage>
</organism>
<sequence length="94" mass="10508">EGMLTLRAKPPSEAEFIDSLQKLKLAFNLLVRRRSCALLHQQLVRLTVPVAAPPAGQTQETHREPQRLRAGAFPLRTPGDGESHLDVDVQNFRT</sequence>
<dbReference type="OrthoDB" id="4680325at2759"/>
<accession>Q4T456</accession>
<protein>
    <submittedName>
        <fullName evidence="3">(spotted green pufferfish) hypothetical protein</fullName>
    </submittedName>
</protein>
<reference evidence="3" key="2">
    <citation type="submission" date="2004-02" db="EMBL/GenBank/DDBJ databases">
        <authorList>
            <consortium name="Genoscope"/>
            <consortium name="Whitehead Institute Centre for Genome Research"/>
        </authorList>
    </citation>
    <scope>NUCLEOTIDE SEQUENCE</scope>
</reference>
<dbReference type="KEGG" id="tng:GSTEN00007479G001"/>
<comment type="caution">
    <text evidence="3">The sequence shown here is derived from an EMBL/GenBank/DDBJ whole genome shotgun (WGS) entry which is preliminary data.</text>
</comment>
<dbReference type="EMBL" id="CAAE01009808">
    <property type="protein sequence ID" value="CAF92326.1"/>
    <property type="molecule type" value="Genomic_DNA"/>
</dbReference>
<dbReference type="Pfam" id="PF22975">
    <property type="entry name" value="EPS8_2nd"/>
    <property type="match status" value="1"/>
</dbReference>
<reference evidence="3" key="1">
    <citation type="journal article" date="2004" name="Nature">
        <title>Genome duplication in the teleost fish Tetraodon nigroviridis reveals the early vertebrate proto-karyotype.</title>
        <authorList>
            <person name="Jaillon O."/>
            <person name="Aury J.-M."/>
            <person name="Brunet F."/>
            <person name="Petit J.-L."/>
            <person name="Stange-Thomann N."/>
            <person name="Mauceli E."/>
            <person name="Bouneau L."/>
            <person name="Fischer C."/>
            <person name="Ozouf-Costaz C."/>
            <person name="Bernot A."/>
            <person name="Nicaud S."/>
            <person name="Jaffe D."/>
            <person name="Fisher S."/>
            <person name="Lutfalla G."/>
            <person name="Dossat C."/>
            <person name="Segurens B."/>
            <person name="Dasilva C."/>
            <person name="Salanoubat M."/>
            <person name="Levy M."/>
            <person name="Boudet N."/>
            <person name="Castellano S."/>
            <person name="Anthouard V."/>
            <person name="Jubin C."/>
            <person name="Castelli V."/>
            <person name="Katinka M."/>
            <person name="Vacherie B."/>
            <person name="Biemont C."/>
            <person name="Skalli Z."/>
            <person name="Cattolico L."/>
            <person name="Poulain J."/>
            <person name="De Berardinis V."/>
            <person name="Cruaud C."/>
            <person name="Duprat S."/>
            <person name="Brottier P."/>
            <person name="Coutanceau J.-P."/>
            <person name="Gouzy J."/>
            <person name="Parra G."/>
            <person name="Lardier G."/>
            <person name="Chapple C."/>
            <person name="McKernan K.J."/>
            <person name="McEwan P."/>
            <person name="Bosak S."/>
            <person name="Kellis M."/>
            <person name="Volff J.-N."/>
            <person name="Guigo R."/>
            <person name="Zody M.C."/>
            <person name="Mesirov J."/>
            <person name="Lindblad-Toh K."/>
            <person name="Birren B."/>
            <person name="Nusbaum C."/>
            <person name="Kahn D."/>
            <person name="Robinson-Rechavi M."/>
            <person name="Laudet V."/>
            <person name="Schachter V."/>
            <person name="Quetier F."/>
            <person name="Saurin W."/>
            <person name="Scarpelli C."/>
            <person name="Wincker P."/>
            <person name="Lander E.S."/>
            <person name="Weissenbach J."/>
            <person name="Roest Crollius H."/>
        </authorList>
    </citation>
    <scope>NUCLEOTIDE SEQUENCE [LARGE SCALE GENOMIC DNA]</scope>
</reference>
<gene>
    <name evidence="3" type="ORF">GSTENG00007479001</name>
</gene>
<dbReference type="InterPro" id="IPR055093">
    <property type="entry name" value="EPS8_2nd"/>
</dbReference>
<name>Q4T456_TETNG</name>
<feature type="region of interest" description="Disordered" evidence="1">
    <location>
        <begin position="54"/>
        <end position="94"/>
    </location>
</feature>
<evidence type="ECO:0000313" key="3">
    <source>
        <dbReference type="EMBL" id="CAF92326.1"/>
    </source>
</evidence>